<keyword evidence="5" id="KW-1133">Transmembrane helix</keyword>
<proteinExistence type="predicted"/>
<dbReference type="PROSITE" id="PS50835">
    <property type="entry name" value="IG_LIKE"/>
    <property type="match status" value="1"/>
</dbReference>
<dbReference type="SMART" id="SM00409">
    <property type="entry name" value="IG"/>
    <property type="match status" value="1"/>
</dbReference>
<keyword evidence="2" id="KW-1015">Disulfide bond</keyword>
<dbReference type="FunFam" id="2.60.40.10:FF:000049">
    <property type="entry name" value="Leukocyte immunoglobulin-like receptor subfamily B member 1"/>
    <property type="match status" value="1"/>
</dbReference>
<dbReference type="GeneTree" id="ENSGT01100000263478"/>
<dbReference type="eggNOG" id="ENOG502SXQ3">
    <property type="taxonomic scope" value="Eukaryota"/>
</dbReference>
<sequence length="276" mass="30084">MPPRLISPRGCAHSCPLTEDSLAGLCLGYEEETRRPSESPPSGRRVSPAPSPPAPPPGSSPETLPKPSLSAWPSWVVEPGGNVTLRCRVPFQNVSVMLGRLGDPRYRQERRLAGAAAEFPLGDLEPQDAGSYSCAYRTSASREWSAHSEYVQLVVTEDHGGGLEAPRAGTGPSVIFITAFSCLCILFLFLAVCLIYRRTQRGSPHEDSSKRWVDAPPNPPHCSEAPSFPCDWQAQPHCPPVFLSLPLSEPVAPVFPSRRTQVCNKERPENHELDSV</sequence>
<dbReference type="InterPro" id="IPR013783">
    <property type="entry name" value="Ig-like_fold"/>
</dbReference>
<evidence type="ECO:0000259" key="6">
    <source>
        <dbReference type="PROSITE" id="PS50835"/>
    </source>
</evidence>
<keyword evidence="1" id="KW-0732">Signal</keyword>
<feature type="domain" description="Ig-like" evidence="6">
    <location>
        <begin position="61"/>
        <end position="145"/>
    </location>
</feature>
<feature type="transmembrane region" description="Helical" evidence="5">
    <location>
        <begin position="174"/>
        <end position="196"/>
    </location>
</feature>
<name>G1SE34_RABIT</name>
<reference evidence="7 8" key="1">
    <citation type="journal article" date="2011" name="Nature">
        <title>A high-resolution map of human evolutionary constraint using 29 mammals.</title>
        <authorList>
            <person name="Lindblad-Toh K."/>
            <person name="Garber M."/>
            <person name="Zuk O."/>
            <person name="Lin M.F."/>
            <person name="Parker B.J."/>
            <person name="Washietl S."/>
            <person name="Kheradpour P."/>
            <person name="Ernst J."/>
            <person name="Jordan G."/>
            <person name="Mauceli E."/>
            <person name="Ward L.D."/>
            <person name="Lowe C.B."/>
            <person name="Holloway A.K."/>
            <person name="Clamp M."/>
            <person name="Gnerre S."/>
            <person name="Alfoldi J."/>
            <person name="Beal K."/>
            <person name="Chang J."/>
            <person name="Clawson H."/>
            <person name="Cuff J."/>
            <person name="Di Palma F."/>
            <person name="Fitzgerald S."/>
            <person name="Flicek P."/>
            <person name="Guttman M."/>
            <person name="Hubisz M.J."/>
            <person name="Jaffe D.B."/>
            <person name="Jungreis I."/>
            <person name="Kent W.J."/>
            <person name="Kostka D."/>
            <person name="Lara M."/>
            <person name="Martins A.L."/>
            <person name="Massingham T."/>
            <person name="Moltke I."/>
            <person name="Raney B.J."/>
            <person name="Rasmussen M.D."/>
            <person name="Robinson J."/>
            <person name="Stark A."/>
            <person name="Vilella A.J."/>
            <person name="Wen J."/>
            <person name="Xie X."/>
            <person name="Zody M.C."/>
            <person name="Baldwin J."/>
            <person name="Bloom T."/>
            <person name="Chin C.W."/>
            <person name="Heiman D."/>
            <person name="Nicol R."/>
            <person name="Nusbaum C."/>
            <person name="Young S."/>
            <person name="Wilkinson J."/>
            <person name="Worley K.C."/>
            <person name="Kovar C.L."/>
            <person name="Muzny D.M."/>
            <person name="Gibbs R.A."/>
            <person name="Cree A."/>
            <person name="Dihn H.H."/>
            <person name="Fowler G."/>
            <person name="Jhangiani S."/>
            <person name="Joshi V."/>
            <person name="Lee S."/>
            <person name="Lewis L.R."/>
            <person name="Nazareth L.V."/>
            <person name="Okwuonu G."/>
            <person name="Santibanez J."/>
            <person name="Warren W.C."/>
            <person name="Mardis E.R."/>
            <person name="Weinstock G.M."/>
            <person name="Wilson R.K."/>
            <person name="Delehaunty K."/>
            <person name="Dooling D."/>
            <person name="Fronik C."/>
            <person name="Fulton L."/>
            <person name="Fulton B."/>
            <person name="Graves T."/>
            <person name="Minx P."/>
            <person name="Sodergren E."/>
            <person name="Birney E."/>
            <person name="Margulies E.H."/>
            <person name="Herrero J."/>
            <person name="Green E.D."/>
            <person name="Haussler D."/>
            <person name="Siepel A."/>
            <person name="Goldman N."/>
            <person name="Pollard K.S."/>
            <person name="Pedersen J.S."/>
            <person name="Lander E.S."/>
            <person name="Kellis M."/>
        </authorList>
    </citation>
    <scope>NUCLEOTIDE SEQUENCE [LARGE SCALE GENOMIC DNA]</scope>
    <source>
        <strain evidence="8">Thorbecke</strain>
    </source>
</reference>
<dbReference type="InterPro" id="IPR036179">
    <property type="entry name" value="Ig-like_dom_sf"/>
</dbReference>
<keyword evidence="5" id="KW-0812">Transmembrane</keyword>
<evidence type="ECO:0000256" key="5">
    <source>
        <dbReference type="SAM" id="Phobius"/>
    </source>
</evidence>
<dbReference type="PANTHER" id="PTHR11738">
    <property type="entry name" value="MHC CLASS I NK CELL RECEPTOR"/>
    <property type="match status" value="1"/>
</dbReference>
<dbReference type="PANTHER" id="PTHR11738:SF180">
    <property type="entry name" value="V-SET AND TRANSMEMBRANE DOMAIN-CONTAINING PROTEIN 1"/>
    <property type="match status" value="1"/>
</dbReference>
<evidence type="ECO:0000256" key="1">
    <source>
        <dbReference type="ARBA" id="ARBA00022729"/>
    </source>
</evidence>
<dbReference type="InterPro" id="IPR003599">
    <property type="entry name" value="Ig_sub"/>
</dbReference>
<dbReference type="GO" id="GO:0002764">
    <property type="term" value="P:immune response-regulating signaling pathway"/>
    <property type="evidence" value="ECO:0007669"/>
    <property type="project" value="TreeGrafter"/>
</dbReference>
<dbReference type="SMR" id="G1SE34"/>
<dbReference type="InterPro" id="IPR007110">
    <property type="entry name" value="Ig-like_dom"/>
</dbReference>
<organism evidence="7 8">
    <name type="scientific">Oryctolagus cuniculus</name>
    <name type="common">Rabbit</name>
    <dbReference type="NCBI Taxonomy" id="9986"/>
    <lineage>
        <taxon>Eukaryota</taxon>
        <taxon>Metazoa</taxon>
        <taxon>Chordata</taxon>
        <taxon>Craniata</taxon>
        <taxon>Vertebrata</taxon>
        <taxon>Euteleostomi</taxon>
        <taxon>Mammalia</taxon>
        <taxon>Eutheria</taxon>
        <taxon>Euarchontoglires</taxon>
        <taxon>Glires</taxon>
        <taxon>Lagomorpha</taxon>
        <taxon>Leporidae</taxon>
        <taxon>Oryctolagus</taxon>
    </lineage>
</organism>
<feature type="region of interest" description="Disordered" evidence="4">
    <location>
        <begin position="28"/>
        <end position="68"/>
    </location>
</feature>
<protein>
    <recommendedName>
        <fullName evidence="6">Ig-like domain-containing protein</fullName>
    </recommendedName>
</protein>
<accession>G1SE34</accession>
<evidence type="ECO:0000313" key="7">
    <source>
        <dbReference type="Ensembl" id="ENSOCUP00000000692.3"/>
    </source>
</evidence>
<evidence type="ECO:0000256" key="4">
    <source>
        <dbReference type="SAM" id="MobiDB-lite"/>
    </source>
</evidence>
<dbReference type="InterPro" id="IPR050412">
    <property type="entry name" value="Ig-like_Receptors_ImmuneReg"/>
</dbReference>
<dbReference type="AlphaFoldDB" id="G1SE34"/>
<keyword evidence="5" id="KW-0472">Membrane</keyword>
<dbReference type="InParanoid" id="G1SE34"/>
<evidence type="ECO:0000256" key="3">
    <source>
        <dbReference type="ARBA" id="ARBA00023319"/>
    </source>
</evidence>
<evidence type="ECO:0000256" key="2">
    <source>
        <dbReference type="ARBA" id="ARBA00023157"/>
    </source>
</evidence>
<reference evidence="7" key="2">
    <citation type="submission" date="2025-08" db="UniProtKB">
        <authorList>
            <consortium name="Ensembl"/>
        </authorList>
    </citation>
    <scope>IDENTIFICATION</scope>
    <source>
        <strain evidence="7">Thorbecke</strain>
    </source>
</reference>
<dbReference type="Ensembl" id="ENSOCUT00000000797.3">
    <property type="protein sequence ID" value="ENSOCUP00000000692.3"/>
    <property type="gene ID" value="ENSOCUG00000000797.3"/>
</dbReference>
<dbReference type="Bgee" id="ENSOCUG00000000797">
    <property type="expression patterns" value="Expressed in blood and 5 other cell types or tissues"/>
</dbReference>
<dbReference type="SUPFAM" id="SSF48726">
    <property type="entry name" value="Immunoglobulin"/>
    <property type="match status" value="1"/>
</dbReference>
<reference evidence="7" key="3">
    <citation type="submission" date="2025-09" db="UniProtKB">
        <authorList>
            <consortium name="Ensembl"/>
        </authorList>
    </citation>
    <scope>IDENTIFICATION</scope>
    <source>
        <strain evidence="7">Thorbecke</strain>
    </source>
</reference>
<feature type="compositionally biased region" description="Pro residues" evidence="4">
    <location>
        <begin position="49"/>
        <end position="59"/>
    </location>
</feature>
<keyword evidence="8" id="KW-1185">Reference proteome</keyword>
<dbReference type="HOGENOM" id="CLU_103389_0_0_1"/>
<keyword evidence="3" id="KW-0393">Immunoglobulin domain</keyword>
<dbReference type="GO" id="GO:0005886">
    <property type="term" value="C:plasma membrane"/>
    <property type="evidence" value="ECO:0007669"/>
    <property type="project" value="TreeGrafter"/>
</dbReference>
<dbReference type="STRING" id="9986.ENSOCUP00000000692"/>
<dbReference type="Gene3D" id="2.60.40.10">
    <property type="entry name" value="Immunoglobulins"/>
    <property type="match status" value="1"/>
</dbReference>
<dbReference type="Proteomes" id="UP000001811">
    <property type="component" value="Unplaced"/>
</dbReference>
<evidence type="ECO:0000313" key="8">
    <source>
        <dbReference type="Proteomes" id="UP000001811"/>
    </source>
</evidence>